<dbReference type="AlphaFoldDB" id="A0A8N4F036"/>
<dbReference type="GO" id="GO:0009451">
    <property type="term" value="P:RNA modification"/>
    <property type="evidence" value="ECO:0007669"/>
    <property type="project" value="InterPro"/>
</dbReference>
<proteinExistence type="predicted"/>
<gene>
    <name evidence="4" type="primary">LOC114914445</name>
</gene>
<feature type="repeat" description="PPR" evidence="2">
    <location>
        <begin position="145"/>
        <end position="179"/>
    </location>
</feature>
<dbReference type="PANTHER" id="PTHR47926">
    <property type="entry name" value="PENTATRICOPEPTIDE REPEAT-CONTAINING PROTEIN"/>
    <property type="match status" value="1"/>
</dbReference>
<keyword evidence="1" id="KW-0677">Repeat</keyword>
<dbReference type="FunFam" id="1.25.40.10:FF:001093">
    <property type="entry name" value="Pentatricopeptide repeat-containing protein At2g34400"/>
    <property type="match status" value="1"/>
</dbReference>
<dbReference type="Pfam" id="PF20431">
    <property type="entry name" value="E_motif"/>
    <property type="match status" value="1"/>
</dbReference>
<dbReference type="KEGG" id="egu:114914445"/>
<name>A0A8N4F036_ELAGV</name>
<evidence type="ECO:0000256" key="2">
    <source>
        <dbReference type="PROSITE-ProRule" id="PRU00708"/>
    </source>
</evidence>
<dbReference type="InterPro" id="IPR046960">
    <property type="entry name" value="PPR_At4g14850-like_plant"/>
</dbReference>
<keyword evidence="3" id="KW-1185">Reference proteome</keyword>
<dbReference type="OrthoDB" id="185373at2759"/>
<evidence type="ECO:0000256" key="1">
    <source>
        <dbReference type="ARBA" id="ARBA00022737"/>
    </source>
</evidence>
<dbReference type="InterPro" id="IPR002885">
    <property type="entry name" value="PPR_rpt"/>
</dbReference>
<feature type="repeat" description="PPR" evidence="2">
    <location>
        <begin position="215"/>
        <end position="245"/>
    </location>
</feature>
<dbReference type="FunFam" id="1.25.40.10:FF:000627">
    <property type="entry name" value="Pentatricopeptide repeat-containing protein"/>
    <property type="match status" value="1"/>
</dbReference>
<dbReference type="Proteomes" id="UP000504607">
    <property type="component" value="Chromosome 8"/>
</dbReference>
<dbReference type="PROSITE" id="PS51375">
    <property type="entry name" value="PPR"/>
    <property type="match status" value="4"/>
</dbReference>
<sequence>MRELELGREIHRSIDGSSLEWDLYVWNALVALYVKCDALEVARNMFDGMAKRDVVTWNSMISGYASKGMWEEAFQLLERMPKTSEVNTACSRLGAVRVGKEIHGLAIRFHCEKLENVKNALIAMYSRCKNTGDAYIMFRTSAICSLVTWNAMLAGFVHIDQAEQACLLFREMIGCRIWPNYVTVTTVLSPCAHLANIWHVRELHCYVTKLGFEGYQSLWNSLVDMYSKSGRMAAAQRVFDFMKGRDKISNTSLIAGYGLQGKGITALKLFNKMIDCGIEPDHITMVAVLSACSHSGLVIQGQMIFSRMVGLYRIAARVEHCSCMVDLYGRAGLLRKAEEIIDQMPLQPSAAMLATLVEACRVHGNIEIRERHAKKLLEMKSDNPSHYVLIANMHASARCLQELAKLRILMRDMGIRKAPSCSWLDLGNNLYPFQVDITSKQQVNRISFLLWGLADQIRDAGYFGNEEIWFAEAIG</sequence>
<dbReference type="Pfam" id="PF01535">
    <property type="entry name" value="PPR"/>
    <property type="match status" value="6"/>
</dbReference>
<organism evidence="3 4">
    <name type="scientific">Elaeis guineensis var. tenera</name>
    <name type="common">Oil palm</name>
    <dbReference type="NCBI Taxonomy" id="51953"/>
    <lineage>
        <taxon>Eukaryota</taxon>
        <taxon>Viridiplantae</taxon>
        <taxon>Streptophyta</taxon>
        <taxon>Embryophyta</taxon>
        <taxon>Tracheophyta</taxon>
        <taxon>Spermatophyta</taxon>
        <taxon>Magnoliopsida</taxon>
        <taxon>Liliopsida</taxon>
        <taxon>Arecaceae</taxon>
        <taxon>Arecoideae</taxon>
        <taxon>Cocoseae</taxon>
        <taxon>Elaeidinae</taxon>
        <taxon>Elaeis</taxon>
    </lineage>
</organism>
<evidence type="ECO:0000313" key="4">
    <source>
        <dbReference type="RefSeq" id="XP_029122177.1"/>
    </source>
</evidence>
<dbReference type="PANTHER" id="PTHR47926:SF375">
    <property type="entry name" value="PENTATRICOPEPTIDE REPEAT-CONTAINING PROTEIN"/>
    <property type="match status" value="1"/>
</dbReference>
<feature type="repeat" description="PPR" evidence="2">
    <location>
        <begin position="53"/>
        <end position="83"/>
    </location>
</feature>
<dbReference type="GO" id="GO:0003723">
    <property type="term" value="F:RNA binding"/>
    <property type="evidence" value="ECO:0007669"/>
    <property type="project" value="InterPro"/>
</dbReference>
<accession>A0A8N4F036</accession>
<dbReference type="RefSeq" id="XP_029122177.1">
    <property type="nucleotide sequence ID" value="XM_029266344.1"/>
</dbReference>
<dbReference type="InterPro" id="IPR011990">
    <property type="entry name" value="TPR-like_helical_dom_sf"/>
</dbReference>
<dbReference type="Gene3D" id="1.25.40.10">
    <property type="entry name" value="Tetratricopeptide repeat domain"/>
    <property type="match status" value="3"/>
</dbReference>
<protein>
    <submittedName>
        <fullName evidence="4">Pentatricopeptide repeat-containing protein At1g71490-like</fullName>
    </submittedName>
</protein>
<dbReference type="NCBIfam" id="TIGR00756">
    <property type="entry name" value="PPR"/>
    <property type="match status" value="3"/>
</dbReference>
<reference evidence="4" key="1">
    <citation type="submission" date="2025-08" db="UniProtKB">
        <authorList>
            <consortium name="RefSeq"/>
        </authorList>
    </citation>
    <scope>IDENTIFICATION</scope>
</reference>
<dbReference type="InterPro" id="IPR046848">
    <property type="entry name" value="E_motif"/>
</dbReference>
<feature type="repeat" description="PPR" evidence="2">
    <location>
        <begin position="246"/>
        <end position="280"/>
    </location>
</feature>
<evidence type="ECO:0000313" key="3">
    <source>
        <dbReference type="Proteomes" id="UP000504607"/>
    </source>
</evidence>